<proteinExistence type="predicted"/>
<name>A0A1B6NYY0_9ZZZZ</name>
<dbReference type="EMBL" id="AYSL01000080">
    <property type="protein sequence ID" value="KTF08227.1"/>
    <property type="molecule type" value="Genomic_DNA"/>
</dbReference>
<dbReference type="AlphaFoldDB" id="A0A1B6NYY0"/>
<feature type="non-terminal residue" evidence="1">
    <location>
        <position position="31"/>
    </location>
</feature>
<sequence>MGNLKEFCERWGANYESMIVLDADSVMSGER</sequence>
<keyword evidence="1" id="KW-0808">Transferase</keyword>
<evidence type="ECO:0000313" key="1">
    <source>
        <dbReference type="EMBL" id="KTF08227.1"/>
    </source>
</evidence>
<protein>
    <submittedName>
        <fullName evidence="1">Glucosyltransferase MdoH</fullName>
    </submittedName>
</protein>
<reference evidence="1" key="1">
    <citation type="submission" date="2013-11" db="EMBL/GenBank/DDBJ databases">
        <title>Microbial diversity, functional groups and degradation webs in Northern and Southern Mediterranean and Red Sea marine crude oil polluted sites.</title>
        <authorList>
            <person name="Daffonchio D."/>
            <person name="Mapelli F."/>
            <person name="Ferrer M."/>
            <person name="Richter M."/>
            <person name="Cherif A."/>
            <person name="Malkawi H.I."/>
            <person name="Yakimov M.M."/>
            <person name="Abdel-Fattah Y.R."/>
            <person name="Blaghen M."/>
            <person name="Golyshin P.N."/>
            <person name="Kalogerakis N."/>
            <person name="Boon N."/>
            <person name="Magagnini M."/>
            <person name="Fava F."/>
        </authorList>
    </citation>
    <scope>NUCLEOTIDE SEQUENCE</scope>
</reference>
<accession>A0A1B6NYY0</accession>
<dbReference type="GO" id="GO:0016740">
    <property type="term" value="F:transferase activity"/>
    <property type="evidence" value="ECO:0007669"/>
    <property type="project" value="UniProtKB-KW"/>
</dbReference>
<organism evidence="1">
    <name type="scientific">marine sediment metagenome</name>
    <dbReference type="NCBI Taxonomy" id="412755"/>
    <lineage>
        <taxon>unclassified sequences</taxon>
        <taxon>metagenomes</taxon>
        <taxon>ecological metagenomes</taxon>
    </lineage>
</organism>
<comment type="caution">
    <text evidence="1">The sequence shown here is derived from an EMBL/GenBank/DDBJ whole genome shotgun (WGS) entry which is preliminary data.</text>
</comment>
<gene>
    <name evidence="1" type="ORF">MGSAQ_000276</name>
</gene>